<keyword evidence="3" id="KW-1185">Reference proteome</keyword>
<gene>
    <name evidence="2" type="ORF">GP475_08855</name>
</gene>
<dbReference type="RefSeq" id="WP_187974049.1">
    <property type="nucleotide sequence ID" value="NZ_CP046884.1"/>
</dbReference>
<dbReference type="AlphaFoldDB" id="A0A7H0SQB0"/>
<feature type="region of interest" description="Disordered" evidence="1">
    <location>
        <begin position="71"/>
        <end position="94"/>
    </location>
</feature>
<protein>
    <submittedName>
        <fullName evidence="2">Uncharacterized protein</fullName>
    </submittedName>
</protein>
<dbReference type="Proteomes" id="UP000516320">
    <property type="component" value="Chromosome"/>
</dbReference>
<accession>A0A7H0SQB0</accession>
<organism evidence="2 3">
    <name type="scientific">Corynebacterium poyangense</name>
    <dbReference type="NCBI Taxonomy" id="2684405"/>
    <lineage>
        <taxon>Bacteria</taxon>
        <taxon>Bacillati</taxon>
        <taxon>Actinomycetota</taxon>
        <taxon>Actinomycetes</taxon>
        <taxon>Mycobacteriales</taxon>
        <taxon>Corynebacteriaceae</taxon>
        <taxon>Corynebacterium</taxon>
    </lineage>
</organism>
<evidence type="ECO:0000313" key="3">
    <source>
        <dbReference type="Proteomes" id="UP000516320"/>
    </source>
</evidence>
<evidence type="ECO:0000313" key="2">
    <source>
        <dbReference type="EMBL" id="QNQ90735.1"/>
    </source>
</evidence>
<evidence type="ECO:0000256" key="1">
    <source>
        <dbReference type="SAM" id="MobiDB-lite"/>
    </source>
</evidence>
<proteinExistence type="predicted"/>
<dbReference type="KEGG" id="cpoy:GP475_08855"/>
<sequence>MLKKRRVPGKMWPEAMDLWLGEVAPTTTGMCGPGDLLKCVKIVIARWESDPEKRRELQRVRAERAAERDRRIAQGLHPNRELPAGIGAKPAEFQPRSCRDERVRMLNELGIFHKTQNKWA</sequence>
<reference evidence="2 3" key="1">
    <citation type="submission" date="2019-12" db="EMBL/GenBank/DDBJ databases">
        <title>Corynebacterium sp. nov., isolated from feces of the Anser Albifrons in China.</title>
        <authorList>
            <person name="Liu Q."/>
        </authorList>
    </citation>
    <scope>NUCLEOTIDE SEQUENCE [LARGE SCALE GENOMIC DNA]</scope>
    <source>
        <strain evidence="2 3">4H37-19</strain>
    </source>
</reference>
<name>A0A7H0SQB0_9CORY</name>
<dbReference type="EMBL" id="CP046884">
    <property type="protein sequence ID" value="QNQ90735.1"/>
    <property type="molecule type" value="Genomic_DNA"/>
</dbReference>